<dbReference type="Pfam" id="PF02020">
    <property type="entry name" value="W2"/>
    <property type="match status" value="1"/>
</dbReference>
<dbReference type="GO" id="GO:0003729">
    <property type="term" value="F:mRNA binding"/>
    <property type="evidence" value="ECO:0007669"/>
    <property type="project" value="TreeGrafter"/>
</dbReference>
<evidence type="ECO:0000256" key="6">
    <source>
        <dbReference type="ARBA" id="ARBA00022553"/>
    </source>
</evidence>
<evidence type="ECO:0000256" key="4">
    <source>
        <dbReference type="ARBA" id="ARBA00022499"/>
    </source>
</evidence>
<dbReference type="GO" id="GO:0006417">
    <property type="term" value="P:regulation of translation"/>
    <property type="evidence" value="ECO:0007669"/>
    <property type="project" value="UniProtKB-KW"/>
</dbReference>
<evidence type="ECO:0000256" key="14">
    <source>
        <dbReference type="SAM" id="MobiDB-lite"/>
    </source>
</evidence>
<evidence type="ECO:0000256" key="8">
    <source>
        <dbReference type="ARBA" id="ARBA00022845"/>
    </source>
</evidence>
<dbReference type="PROSITE" id="PS51366">
    <property type="entry name" value="MI"/>
    <property type="match status" value="1"/>
</dbReference>
<dbReference type="InterPro" id="IPR016024">
    <property type="entry name" value="ARM-type_fold"/>
</dbReference>
<dbReference type="GO" id="GO:0003743">
    <property type="term" value="F:translation initiation factor activity"/>
    <property type="evidence" value="ECO:0007669"/>
    <property type="project" value="UniProtKB-KW"/>
</dbReference>
<evidence type="ECO:0000256" key="13">
    <source>
        <dbReference type="ARBA" id="ARBA00046720"/>
    </source>
</evidence>
<dbReference type="OrthoDB" id="514777at2759"/>
<evidence type="ECO:0000256" key="2">
    <source>
        <dbReference type="ARBA" id="ARBA00022481"/>
    </source>
</evidence>
<protein>
    <recommendedName>
        <fullName evidence="12">Eukaryotic translation initiation factor 4 gamma 2</fullName>
    </recommendedName>
</protein>
<dbReference type="InterPro" id="IPR003307">
    <property type="entry name" value="W2_domain"/>
</dbReference>
<feature type="compositionally biased region" description="Low complexity" evidence="14">
    <location>
        <begin position="218"/>
        <end position="230"/>
    </location>
</feature>
<name>A0A8I6R7Y0_CIMLE</name>
<dbReference type="InterPro" id="IPR003890">
    <property type="entry name" value="MIF4G-like_typ-3"/>
</dbReference>
<keyword evidence="5" id="KW-0396">Initiation factor</keyword>
<keyword evidence="18" id="KW-1185">Reference proteome</keyword>
<comment type="subunit">
    <text evidence="13">Interacts with the serine/threonine protein kinases MKNK1 and MKNK2. Binds EIF4A and EIF3. Interacts with MIF4GD. Interacts with DAZAP2.</text>
</comment>
<dbReference type="GO" id="GO:0016281">
    <property type="term" value="C:eukaryotic translation initiation factor 4F complex"/>
    <property type="evidence" value="ECO:0007669"/>
    <property type="project" value="TreeGrafter"/>
</dbReference>
<dbReference type="SMART" id="SM00515">
    <property type="entry name" value="eIF5C"/>
    <property type="match status" value="1"/>
</dbReference>
<dbReference type="AlphaFoldDB" id="A0A8I6R7Y0"/>
<keyword evidence="2" id="KW-0488">Methylation</keyword>
<dbReference type="Gene3D" id="1.25.40.180">
    <property type="match status" value="3"/>
</dbReference>
<dbReference type="RefSeq" id="XP_014240861.1">
    <property type="nucleotide sequence ID" value="XM_014385375.2"/>
</dbReference>
<accession>A0A8I6R7Y0</accession>
<keyword evidence="8" id="KW-0810">Translation regulation</keyword>
<evidence type="ECO:0000256" key="3">
    <source>
        <dbReference type="ARBA" id="ARBA00022491"/>
    </source>
</evidence>
<evidence type="ECO:0000313" key="18">
    <source>
        <dbReference type="Proteomes" id="UP000494040"/>
    </source>
</evidence>
<dbReference type="CTD" id="9"/>
<keyword evidence="4" id="KW-1017">Isopeptide bond</keyword>
<evidence type="ECO:0000256" key="5">
    <source>
        <dbReference type="ARBA" id="ARBA00022540"/>
    </source>
</evidence>
<proteinExistence type="inferred from homology"/>
<feature type="domain" description="W2" evidence="15">
    <location>
        <begin position="545"/>
        <end position="728"/>
    </location>
</feature>
<evidence type="ECO:0000256" key="9">
    <source>
        <dbReference type="ARBA" id="ARBA00022917"/>
    </source>
</evidence>
<evidence type="ECO:0000256" key="10">
    <source>
        <dbReference type="ARBA" id="ARBA00022990"/>
    </source>
</evidence>
<reference evidence="17" key="1">
    <citation type="submission" date="2022-01" db="UniProtKB">
        <authorList>
            <consortium name="EnsemblMetazoa"/>
        </authorList>
    </citation>
    <scope>IDENTIFICATION</scope>
</reference>
<evidence type="ECO:0000256" key="1">
    <source>
        <dbReference type="ARBA" id="ARBA00005775"/>
    </source>
</evidence>
<dbReference type="SMART" id="SM00543">
    <property type="entry name" value="MIF4G"/>
    <property type="match status" value="1"/>
</dbReference>
<dbReference type="PANTHER" id="PTHR23253">
    <property type="entry name" value="EUKARYOTIC TRANSLATION INITIATION FACTOR 4 GAMMA"/>
    <property type="match status" value="1"/>
</dbReference>
<dbReference type="GeneID" id="106661762"/>
<dbReference type="PANTHER" id="PTHR23253:SF9">
    <property type="entry name" value="EUKARYOTIC TRANSLATION INITIATION FACTOR 4 GAMMA 2"/>
    <property type="match status" value="1"/>
</dbReference>
<comment type="similarity">
    <text evidence="1">Belongs to the eukaryotic initiation factor 4G family.</text>
</comment>
<dbReference type="PROSITE" id="PS51363">
    <property type="entry name" value="W2"/>
    <property type="match status" value="1"/>
</dbReference>
<evidence type="ECO:0000259" key="15">
    <source>
        <dbReference type="PROSITE" id="PS51363"/>
    </source>
</evidence>
<evidence type="ECO:0000256" key="7">
    <source>
        <dbReference type="ARBA" id="ARBA00022843"/>
    </source>
</evidence>
<feature type="region of interest" description="Disordered" evidence="14">
    <location>
        <begin position="253"/>
        <end position="272"/>
    </location>
</feature>
<keyword evidence="6" id="KW-0597">Phosphoprotein</keyword>
<feature type="domain" description="MI" evidence="16">
    <location>
        <begin position="368"/>
        <end position="491"/>
    </location>
</feature>
<dbReference type="Proteomes" id="UP000494040">
    <property type="component" value="Unassembled WGS sequence"/>
</dbReference>
<dbReference type="CDD" id="cd11559">
    <property type="entry name" value="W2_eIF4G1_like"/>
    <property type="match status" value="1"/>
</dbReference>
<comment type="function">
    <text evidence="11">Appears to play a role in the switch from cap-dependent to IRES-mediated translation during mitosis, apoptosis and viral infection. Cleaved by some caspases and viral proteases.</text>
</comment>
<keyword evidence="10" id="KW-0007">Acetylation</keyword>
<dbReference type="Pfam" id="PF02847">
    <property type="entry name" value="MA3"/>
    <property type="match status" value="1"/>
</dbReference>
<keyword evidence="9" id="KW-0648">Protein biosynthesis</keyword>
<keyword evidence="7" id="KW-0832">Ubl conjugation</keyword>
<dbReference type="SMART" id="SM00544">
    <property type="entry name" value="MA3"/>
    <property type="match status" value="1"/>
</dbReference>
<evidence type="ECO:0000256" key="11">
    <source>
        <dbReference type="ARBA" id="ARBA00037759"/>
    </source>
</evidence>
<dbReference type="InterPro" id="IPR003891">
    <property type="entry name" value="Initiation_fac_eIF4g_MI"/>
</dbReference>
<keyword evidence="3" id="KW-0678">Repressor</keyword>
<evidence type="ECO:0000259" key="16">
    <source>
        <dbReference type="PROSITE" id="PS51366"/>
    </source>
</evidence>
<evidence type="ECO:0000256" key="12">
    <source>
        <dbReference type="ARBA" id="ARBA00040449"/>
    </source>
</evidence>
<feature type="region of interest" description="Disordered" evidence="14">
    <location>
        <begin position="218"/>
        <end position="243"/>
    </location>
</feature>
<organism evidence="17 18">
    <name type="scientific">Cimex lectularius</name>
    <name type="common">Bed bug</name>
    <name type="synonym">Acanthia lectularia</name>
    <dbReference type="NCBI Taxonomy" id="79782"/>
    <lineage>
        <taxon>Eukaryota</taxon>
        <taxon>Metazoa</taxon>
        <taxon>Ecdysozoa</taxon>
        <taxon>Arthropoda</taxon>
        <taxon>Hexapoda</taxon>
        <taxon>Insecta</taxon>
        <taxon>Pterygota</taxon>
        <taxon>Neoptera</taxon>
        <taxon>Paraneoptera</taxon>
        <taxon>Hemiptera</taxon>
        <taxon>Heteroptera</taxon>
        <taxon>Panheteroptera</taxon>
        <taxon>Cimicomorpha</taxon>
        <taxon>Cimicidae</taxon>
        <taxon>Cimex</taxon>
    </lineage>
</organism>
<sequence>MYAQLCRRLCKEAPGPNKDEPCTFKSILLSICKTQFENRSKQISDKRKSLGNIKFIGELCKLEIAHKGIIFSCMKKLLESKPNHQEMAEDIECLCQILRTCGQILDNDEAQGLMDQMFQRMSKLTKNVNLPIRIRFMLRDIIELRRDGWVPRKASNTEGPLPMNQLCDESSQIMRGNTNERPPQQELFPRPLQTRTTGLDIMLSGSVSFLQPEKLYNNNSNGYHNSSYSSSRERGSQRHNHHQQNNHFYQQNRYNNHHHNNNNNNSNNISNSKDVPARFVKKIQIGHENSGNVDQVSLRPPANSMLIKLPNTKPVSSHIFPGIGDSINPSTLKPNAPIQSAKVPILIKQASADRNKPNKKEKAATKEETIKKAIAIAEEVLSGTNIDDAAANFAQLKPQDRLIPECLSSMLAYTYQKTDNDRETVMSLLMILKKNGAITSSQFHDAFRSILKPMPDLVATVPNICEYIAGFASMGIIDGCLTIAQLGELTEDGAHFPLLFLTLANLNKKLGKERLMEMFRESKVSLMNCLSGSERTKSRLNEVLEEKGLVFLEPLFVLESELWAALEREPSAQSLYKCAKDSVAPELQSTSAFITALITVSLRYIIQESTRGKELTNETVNDKMIIEKEKALLEKFKNVLRTFLNENIDLQVTAVYALQVFCFTYDFPKGLLLRWFMNLYNMEIVDEEAFLKWREDVTDIYPGKGKALFQVNQWLTWLAEAESEEEEDEEGDN</sequence>
<dbReference type="EnsemblMetazoa" id="XM_014385375.2">
    <property type="protein sequence ID" value="XP_014240861.1"/>
    <property type="gene ID" value="LOC106661762"/>
</dbReference>
<dbReference type="SUPFAM" id="SSF48371">
    <property type="entry name" value="ARM repeat"/>
    <property type="match status" value="3"/>
</dbReference>
<evidence type="ECO:0000313" key="17">
    <source>
        <dbReference type="EnsemblMetazoa" id="XP_014240861.1"/>
    </source>
</evidence>
<dbReference type="Pfam" id="PF02854">
    <property type="entry name" value="MIF4G"/>
    <property type="match status" value="1"/>
</dbReference>